<dbReference type="Gene3D" id="1.10.530.10">
    <property type="match status" value="1"/>
</dbReference>
<evidence type="ECO:0000256" key="1">
    <source>
        <dbReference type="ARBA" id="ARBA00002954"/>
    </source>
</evidence>
<dbReference type="GO" id="GO:0071555">
    <property type="term" value="P:cell wall organization"/>
    <property type="evidence" value="ECO:0007669"/>
    <property type="project" value="UniProtKB-KW"/>
</dbReference>
<evidence type="ECO:0000256" key="8">
    <source>
        <dbReference type="ARBA" id="ARBA00023295"/>
    </source>
</evidence>
<organism evidence="12">
    <name type="scientific">hydrothermal vent metagenome</name>
    <dbReference type="NCBI Taxonomy" id="652676"/>
    <lineage>
        <taxon>unclassified sequences</taxon>
        <taxon>metagenomes</taxon>
        <taxon>ecological metagenomes</taxon>
    </lineage>
</organism>
<dbReference type="EMBL" id="UOFX01000044">
    <property type="protein sequence ID" value="VAX08886.1"/>
    <property type="molecule type" value="Genomic_DNA"/>
</dbReference>
<proteinExistence type="inferred from homology"/>
<comment type="subcellular location">
    <subcellularLocation>
        <location evidence="2">Periplasm</location>
    </subcellularLocation>
</comment>
<comment type="function">
    <text evidence="1">Flagellum-specific muramidase which hydrolyzes the peptidoglycan layer to assemble the rod structure in the periplasmic space.</text>
</comment>
<dbReference type="PRINTS" id="PR01002">
    <property type="entry name" value="FLGFLGJ"/>
</dbReference>
<evidence type="ECO:0000256" key="9">
    <source>
        <dbReference type="ARBA" id="ARBA00023316"/>
    </source>
</evidence>
<evidence type="ECO:0000256" key="6">
    <source>
        <dbReference type="ARBA" id="ARBA00022764"/>
    </source>
</evidence>
<dbReference type="Gene3D" id="2.10.70.40">
    <property type="entry name" value="peptidoglycan hydrolase"/>
    <property type="match status" value="1"/>
</dbReference>
<dbReference type="InterPro" id="IPR019301">
    <property type="entry name" value="Flagellar_prot_FlgJ_N"/>
</dbReference>
<dbReference type="GO" id="GO:0016798">
    <property type="term" value="F:hydrolase activity, acting on glycosyl bonds"/>
    <property type="evidence" value="ECO:0007669"/>
    <property type="project" value="UniProtKB-KW"/>
</dbReference>
<dbReference type="InterPro" id="IPR002901">
    <property type="entry name" value="MGlyc_endo_b_GlcNAc-like_dom"/>
</dbReference>
<dbReference type="GO" id="GO:0071973">
    <property type="term" value="P:bacterial-type flagellum-dependent cell motility"/>
    <property type="evidence" value="ECO:0007669"/>
    <property type="project" value="TreeGrafter"/>
</dbReference>
<protein>
    <recommendedName>
        <fullName evidence="5">Peptidoglycan hydrolase FlgJ</fullName>
    </recommendedName>
    <alternativeName>
        <fullName evidence="10">Muramidase FlgJ</fullName>
    </alternativeName>
</protein>
<keyword evidence="7 12" id="KW-0378">Hydrolase</keyword>
<dbReference type="SMART" id="SM00047">
    <property type="entry name" value="LYZ2"/>
    <property type="match status" value="1"/>
</dbReference>
<accession>A0A3B1ASD5</accession>
<evidence type="ECO:0000313" key="12">
    <source>
        <dbReference type="EMBL" id="VAX08886.1"/>
    </source>
</evidence>
<evidence type="ECO:0000259" key="11">
    <source>
        <dbReference type="SMART" id="SM00047"/>
    </source>
</evidence>
<dbReference type="AlphaFoldDB" id="A0A3B1ASD5"/>
<keyword evidence="8" id="KW-0326">Glycosidase</keyword>
<dbReference type="Pfam" id="PF10135">
    <property type="entry name" value="Rod-binding"/>
    <property type="match status" value="1"/>
</dbReference>
<dbReference type="InterPro" id="IPR051056">
    <property type="entry name" value="Glycosyl_Hydrolase_73"/>
</dbReference>
<evidence type="ECO:0000256" key="7">
    <source>
        <dbReference type="ARBA" id="ARBA00022801"/>
    </source>
</evidence>
<feature type="domain" description="Mannosyl-glycoprotein endo-beta-N-acetylglucosamidase-like" evidence="11">
    <location>
        <begin position="134"/>
        <end position="296"/>
    </location>
</feature>
<evidence type="ECO:0000256" key="5">
    <source>
        <dbReference type="ARBA" id="ARBA00013433"/>
    </source>
</evidence>
<keyword evidence="12" id="KW-0966">Cell projection</keyword>
<keyword evidence="12" id="KW-0282">Flagellum</keyword>
<name>A0A3B1ASD5_9ZZZZ</name>
<evidence type="ECO:0000256" key="4">
    <source>
        <dbReference type="ARBA" id="ARBA00007974"/>
    </source>
</evidence>
<dbReference type="InterPro" id="IPR013377">
    <property type="entry name" value="FlgJ"/>
</dbReference>
<comment type="similarity">
    <text evidence="3">In the N-terminal section; belongs to the FlgJ family.</text>
</comment>
<gene>
    <name evidence="12" type="ORF">MNBD_GAMMA26-2157</name>
</gene>
<dbReference type="PANTHER" id="PTHR33308:SF9">
    <property type="entry name" value="PEPTIDOGLYCAN HYDROLASE FLGJ"/>
    <property type="match status" value="1"/>
</dbReference>
<evidence type="ECO:0000256" key="2">
    <source>
        <dbReference type="ARBA" id="ARBA00004418"/>
    </source>
</evidence>
<dbReference type="NCBIfam" id="TIGR02541">
    <property type="entry name" value="flagell_FlgJ"/>
    <property type="match status" value="1"/>
</dbReference>
<dbReference type="GO" id="GO:0004040">
    <property type="term" value="F:amidase activity"/>
    <property type="evidence" value="ECO:0007669"/>
    <property type="project" value="InterPro"/>
</dbReference>
<dbReference type="GO" id="GO:0044780">
    <property type="term" value="P:bacterial-type flagellum assembly"/>
    <property type="evidence" value="ECO:0007669"/>
    <property type="project" value="InterPro"/>
</dbReference>
<dbReference type="Pfam" id="PF01832">
    <property type="entry name" value="Glucosaminidase"/>
    <property type="match status" value="1"/>
</dbReference>
<comment type="similarity">
    <text evidence="4">In the C-terminal section; belongs to the glycosyl hydrolase 73 family.</text>
</comment>
<keyword evidence="12" id="KW-0969">Cilium</keyword>
<reference evidence="12" key="1">
    <citation type="submission" date="2018-06" db="EMBL/GenBank/DDBJ databases">
        <authorList>
            <person name="Zhirakovskaya E."/>
        </authorList>
    </citation>
    <scope>NUCLEOTIDE SEQUENCE</scope>
</reference>
<evidence type="ECO:0000256" key="10">
    <source>
        <dbReference type="ARBA" id="ARBA00030835"/>
    </source>
</evidence>
<evidence type="ECO:0000256" key="3">
    <source>
        <dbReference type="ARBA" id="ARBA00006880"/>
    </source>
</evidence>
<sequence length="308" mass="33526">MYAADPSVYTDIQGLAKLKVAAQQGSPAALDEAAQQFEALMLQMMLKSMREASQGEGLMDSDQSLFYRDMYDQQLAIHLANNGGLGLTDVIKRQLAGADGSGNEMASYRQQAVMAATVAFAPATQQVGTSAAEKIKPAIEPKIDSPETFLRQLWPMAKEAAAMLGQAPGTLLAQAALETGWGQKMIRAADGGTSYNLFGIKADSRWSGDRMMVPTLEFEQGVAVRQKASFRAYESFADSFRDYADFLVSSPRYQQVLQASDGPAYLASLQESGYATDPRYAEKIVAILERPDTQQILEHLKATDNKPK</sequence>
<keyword evidence="9" id="KW-0961">Cell wall biogenesis/degradation</keyword>
<dbReference type="GO" id="GO:0042597">
    <property type="term" value="C:periplasmic space"/>
    <property type="evidence" value="ECO:0007669"/>
    <property type="project" value="UniProtKB-SubCell"/>
</dbReference>
<dbReference type="FunFam" id="2.10.70.40:FF:000001">
    <property type="entry name" value="Flagellar assembly peptidoglycan hydrolase FlgJ"/>
    <property type="match status" value="1"/>
</dbReference>
<keyword evidence="6" id="KW-0574">Periplasm</keyword>
<dbReference type="PANTHER" id="PTHR33308">
    <property type="entry name" value="PEPTIDOGLYCAN HYDROLASE FLGJ"/>
    <property type="match status" value="1"/>
</dbReference>